<comment type="caution">
    <text evidence="1">The sequence shown here is derived from an EMBL/GenBank/DDBJ whole genome shotgun (WGS) entry which is preliminary data.</text>
</comment>
<gene>
    <name evidence="1" type="ORF">FALBO_6748</name>
</gene>
<dbReference type="InterPro" id="IPR038765">
    <property type="entry name" value="Papain-like_cys_pep_sf"/>
</dbReference>
<dbReference type="AlphaFoldDB" id="A0A8H4LDM8"/>
<dbReference type="Gene3D" id="3.90.70.10">
    <property type="entry name" value="Cysteine proteinases"/>
    <property type="match status" value="1"/>
</dbReference>
<dbReference type="Proteomes" id="UP000554235">
    <property type="component" value="Unassembled WGS sequence"/>
</dbReference>
<organism evidence="1 2">
    <name type="scientific">Fusarium albosuccineum</name>
    <dbReference type="NCBI Taxonomy" id="1237068"/>
    <lineage>
        <taxon>Eukaryota</taxon>
        <taxon>Fungi</taxon>
        <taxon>Dikarya</taxon>
        <taxon>Ascomycota</taxon>
        <taxon>Pezizomycotina</taxon>
        <taxon>Sordariomycetes</taxon>
        <taxon>Hypocreomycetidae</taxon>
        <taxon>Hypocreales</taxon>
        <taxon>Nectriaceae</taxon>
        <taxon>Fusarium</taxon>
        <taxon>Fusarium decemcellulare species complex</taxon>
    </lineage>
</organism>
<dbReference type="SUPFAM" id="SSF54001">
    <property type="entry name" value="Cysteine proteinases"/>
    <property type="match status" value="1"/>
</dbReference>
<reference evidence="1 2" key="1">
    <citation type="submission" date="2020-01" db="EMBL/GenBank/DDBJ databases">
        <title>Identification and distribution of gene clusters putatively required for synthesis of sphingolipid metabolism inhibitors in phylogenetically diverse species of the filamentous fungus Fusarium.</title>
        <authorList>
            <person name="Kim H.-S."/>
            <person name="Busman M."/>
            <person name="Brown D.W."/>
            <person name="Divon H."/>
            <person name="Uhlig S."/>
            <person name="Proctor R.H."/>
        </authorList>
    </citation>
    <scope>NUCLEOTIDE SEQUENCE [LARGE SCALE GENOMIC DNA]</scope>
    <source>
        <strain evidence="1 2">NRRL 20459</strain>
    </source>
</reference>
<keyword evidence="2" id="KW-1185">Reference proteome</keyword>
<sequence length="515" mass="56739">MTGELPTKVVGCLLDVSRSMRKTLETGQADNHAIERLEAVLSAALKFAQSEQQRGTNSLVFVGLFGLNRTAGYPPVVDLCGVVEALLISDNADAHRSGHDLLIELTNEKNLPHIEKYIRTKLSDPEALIVHAYLRRHPERTDEFVSAIPAQEHIQTSRTFAKAAGGFAGAAVGVSALSLGPVGLAAFGIGGAMAGSRAVEAAEDHVVDNSEALRLAREIFGRMDLDAYIDDKHIRTKRRPFDQGERKTCYAHAIAAVVHMALLRIVGREGGCPSIQEIRQWILRDDNFPETPNGWSVMDVLEVIPERYRPLRVREVDEEGARQAVLHRRPVLATFQLSKDGWETFGQHFGTAETCASVLAYSKMAQHRNSPPDESGHAVVLTGCDPVSLTFLNSWGRDWGNSGSFSIEKAAVLELDGQTKTLMEFYDVYWLESDLKDIEREAYNAKVDEKLHSHSSQFPSIFELETRCPLCLAIAPIAKFSGNMREATCPTCSKSFHPEPGHLVQALYARAGLND</sequence>
<evidence type="ECO:0000313" key="2">
    <source>
        <dbReference type="Proteomes" id="UP000554235"/>
    </source>
</evidence>
<protein>
    <recommendedName>
        <fullName evidence="3">Peptidase C1A papain C-terminal domain-containing protein</fullName>
    </recommendedName>
</protein>
<evidence type="ECO:0000313" key="1">
    <source>
        <dbReference type="EMBL" id="KAF4466400.1"/>
    </source>
</evidence>
<name>A0A8H4LDM8_9HYPO</name>
<evidence type="ECO:0008006" key="3">
    <source>
        <dbReference type="Google" id="ProtNLM"/>
    </source>
</evidence>
<dbReference type="EMBL" id="JAADYS010000879">
    <property type="protein sequence ID" value="KAF4466400.1"/>
    <property type="molecule type" value="Genomic_DNA"/>
</dbReference>
<dbReference type="OrthoDB" id="3789175at2759"/>
<proteinExistence type="predicted"/>
<accession>A0A8H4LDM8</accession>